<keyword evidence="2" id="KW-1185">Reference proteome</keyword>
<name>A0A9K3JW04_HELAN</name>
<evidence type="ECO:0000313" key="1">
    <source>
        <dbReference type="EMBL" id="KAF5822495.1"/>
    </source>
</evidence>
<organism evidence="1 2">
    <name type="scientific">Helianthus annuus</name>
    <name type="common">Common sunflower</name>
    <dbReference type="NCBI Taxonomy" id="4232"/>
    <lineage>
        <taxon>Eukaryota</taxon>
        <taxon>Viridiplantae</taxon>
        <taxon>Streptophyta</taxon>
        <taxon>Embryophyta</taxon>
        <taxon>Tracheophyta</taxon>
        <taxon>Spermatophyta</taxon>
        <taxon>Magnoliopsida</taxon>
        <taxon>eudicotyledons</taxon>
        <taxon>Gunneridae</taxon>
        <taxon>Pentapetalae</taxon>
        <taxon>asterids</taxon>
        <taxon>campanulids</taxon>
        <taxon>Asterales</taxon>
        <taxon>Asteraceae</taxon>
        <taxon>Asteroideae</taxon>
        <taxon>Heliantheae alliance</taxon>
        <taxon>Heliantheae</taxon>
        <taxon>Helianthus</taxon>
    </lineage>
</organism>
<dbReference type="AlphaFoldDB" id="A0A9K3JW04"/>
<proteinExistence type="predicted"/>
<reference evidence="1" key="2">
    <citation type="submission" date="2020-06" db="EMBL/GenBank/DDBJ databases">
        <title>Helianthus annuus Genome sequencing and assembly Release 2.</title>
        <authorList>
            <person name="Gouzy J."/>
            <person name="Langlade N."/>
            <person name="Munos S."/>
        </authorList>
    </citation>
    <scope>NUCLEOTIDE SEQUENCE</scope>
    <source>
        <tissue evidence="1">Leaves</tissue>
    </source>
</reference>
<protein>
    <submittedName>
        <fullName evidence="1">Uncharacterized protein</fullName>
    </submittedName>
</protein>
<comment type="caution">
    <text evidence="1">The sequence shown here is derived from an EMBL/GenBank/DDBJ whole genome shotgun (WGS) entry which is preliminary data.</text>
</comment>
<sequence length="77" mass="8976">MIYTDTCIHTCGRHTQLQLALEQSMKVSPHMSAPSIYYKQDKLYILNSARVTRVISTYRLIFHIYSLGFMDPFLIGF</sequence>
<gene>
    <name evidence="1" type="ORF">HanXRQr2_Chr01g0027211</name>
</gene>
<evidence type="ECO:0000313" key="2">
    <source>
        <dbReference type="Proteomes" id="UP000215914"/>
    </source>
</evidence>
<accession>A0A9K3JW04</accession>
<dbReference type="EMBL" id="MNCJ02000316">
    <property type="protein sequence ID" value="KAF5822495.1"/>
    <property type="molecule type" value="Genomic_DNA"/>
</dbReference>
<dbReference type="Gramene" id="mRNA:HanXRQr2_Chr01g0027211">
    <property type="protein sequence ID" value="CDS:HanXRQr2_Chr01g0027211.1"/>
    <property type="gene ID" value="HanXRQr2_Chr01g0027211"/>
</dbReference>
<reference evidence="1" key="1">
    <citation type="journal article" date="2017" name="Nature">
        <title>The sunflower genome provides insights into oil metabolism, flowering and Asterid evolution.</title>
        <authorList>
            <person name="Badouin H."/>
            <person name="Gouzy J."/>
            <person name="Grassa C.J."/>
            <person name="Murat F."/>
            <person name="Staton S.E."/>
            <person name="Cottret L."/>
            <person name="Lelandais-Briere C."/>
            <person name="Owens G.L."/>
            <person name="Carrere S."/>
            <person name="Mayjonade B."/>
            <person name="Legrand L."/>
            <person name="Gill N."/>
            <person name="Kane N.C."/>
            <person name="Bowers J.E."/>
            <person name="Hubner S."/>
            <person name="Bellec A."/>
            <person name="Berard A."/>
            <person name="Berges H."/>
            <person name="Blanchet N."/>
            <person name="Boniface M.C."/>
            <person name="Brunel D."/>
            <person name="Catrice O."/>
            <person name="Chaidir N."/>
            <person name="Claudel C."/>
            <person name="Donnadieu C."/>
            <person name="Faraut T."/>
            <person name="Fievet G."/>
            <person name="Helmstetter N."/>
            <person name="King M."/>
            <person name="Knapp S.J."/>
            <person name="Lai Z."/>
            <person name="Le Paslier M.C."/>
            <person name="Lippi Y."/>
            <person name="Lorenzon L."/>
            <person name="Mandel J.R."/>
            <person name="Marage G."/>
            <person name="Marchand G."/>
            <person name="Marquand E."/>
            <person name="Bret-Mestries E."/>
            <person name="Morien E."/>
            <person name="Nambeesan S."/>
            <person name="Nguyen T."/>
            <person name="Pegot-Espagnet P."/>
            <person name="Pouilly N."/>
            <person name="Raftis F."/>
            <person name="Sallet E."/>
            <person name="Schiex T."/>
            <person name="Thomas J."/>
            <person name="Vandecasteele C."/>
            <person name="Vares D."/>
            <person name="Vear F."/>
            <person name="Vautrin S."/>
            <person name="Crespi M."/>
            <person name="Mangin B."/>
            <person name="Burke J.M."/>
            <person name="Salse J."/>
            <person name="Munos S."/>
            <person name="Vincourt P."/>
            <person name="Rieseberg L.H."/>
            <person name="Langlade N.B."/>
        </authorList>
    </citation>
    <scope>NUCLEOTIDE SEQUENCE</scope>
    <source>
        <tissue evidence="1">Leaves</tissue>
    </source>
</reference>
<dbReference type="Proteomes" id="UP000215914">
    <property type="component" value="Unassembled WGS sequence"/>
</dbReference>